<dbReference type="Pfam" id="PF00581">
    <property type="entry name" value="Rhodanese"/>
    <property type="match status" value="2"/>
</dbReference>
<evidence type="ECO:0000313" key="5">
    <source>
        <dbReference type="Proteomes" id="UP001183226"/>
    </source>
</evidence>
<gene>
    <name evidence="4" type="ORF">RM446_19975</name>
</gene>
<dbReference type="InterPro" id="IPR001763">
    <property type="entry name" value="Rhodanese-like_dom"/>
</dbReference>
<dbReference type="GO" id="GO:0016740">
    <property type="term" value="F:transferase activity"/>
    <property type="evidence" value="ECO:0007669"/>
    <property type="project" value="UniProtKB-KW"/>
</dbReference>
<reference evidence="5" key="1">
    <citation type="submission" date="2023-07" db="EMBL/GenBank/DDBJ databases">
        <title>30 novel species of actinomycetes from the DSMZ collection.</title>
        <authorList>
            <person name="Nouioui I."/>
        </authorList>
    </citation>
    <scope>NUCLEOTIDE SEQUENCE [LARGE SCALE GENOMIC DNA]</scope>
    <source>
        <strain evidence="5">DSM 45055</strain>
    </source>
</reference>
<dbReference type="RefSeq" id="WP_311546897.1">
    <property type="nucleotide sequence ID" value="NZ_JAVREK010000024.1"/>
</dbReference>
<keyword evidence="2" id="KW-0677">Repeat</keyword>
<dbReference type="EC" id="2.8.1.-" evidence="4"/>
<dbReference type="PANTHER" id="PTHR11364:SF27">
    <property type="entry name" value="SULFURTRANSFERASE"/>
    <property type="match status" value="1"/>
</dbReference>
<protein>
    <submittedName>
        <fullName evidence="4">Sulfurtransferase</fullName>
        <ecNumber evidence="4">2.8.1.-</ecNumber>
    </submittedName>
</protein>
<comment type="caution">
    <text evidence="4">The sequence shown here is derived from an EMBL/GenBank/DDBJ whole genome shotgun (WGS) entry which is preliminary data.</text>
</comment>
<evidence type="ECO:0000256" key="2">
    <source>
        <dbReference type="ARBA" id="ARBA00022737"/>
    </source>
</evidence>
<sequence>MATDQNAPALPVVVPPEWAAAHADEVLFADVRWYLDGRSGRDAYLAGHLPGAVFADIDTDLAAPATESGGRHPLPDPDDFAESMSALGIGDRTPVVAYDDSGGSTAARLVWLLRVLGSPAALLDGGIDAWRGPLERGGVEPIRRERTAVPWPADRFADTAAVRAESGDQRRLLLDARVHERYTGAAPAPVDARPGHIPGARSAAWAGNLTADGRFAPPERLRERFRALGADSAETVTAYCGSGVTACLDLVALEHAGYAGARLYPGSWSAWGADTGLPVETGEVGGAGGIGGRGECDGGG</sequence>
<dbReference type="Proteomes" id="UP001183226">
    <property type="component" value="Unassembled WGS sequence"/>
</dbReference>
<dbReference type="SMART" id="SM00450">
    <property type="entry name" value="RHOD"/>
    <property type="match status" value="2"/>
</dbReference>
<evidence type="ECO:0000256" key="1">
    <source>
        <dbReference type="ARBA" id="ARBA00022679"/>
    </source>
</evidence>
<feature type="domain" description="Rhodanese" evidence="3">
    <location>
        <begin position="22"/>
        <end position="136"/>
    </location>
</feature>
<dbReference type="PANTHER" id="PTHR11364">
    <property type="entry name" value="THIOSULFATE SULFERTANSFERASE"/>
    <property type="match status" value="1"/>
</dbReference>
<dbReference type="InterPro" id="IPR036873">
    <property type="entry name" value="Rhodanese-like_dom_sf"/>
</dbReference>
<feature type="domain" description="Rhodanese" evidence="3">
    <location>
        <begin position="167"/>
        <end position="280"/>
    </location>
</feature>
<organism evidence="4 5">
    <name type="scientific">Streptomonospora wellingtoniae</name>
    <dbReference type="NCBI Taxonomy" id="3075544"/>
    <lineage>
        <taxon>Bacteria</taxon>
        <taxon>Bacillati</taxon>
        <taxon>Actinomycetota</taxon>
        <taxon>Actinomycetes</taxon>
        <taxon>Streptosporangiales</taxon>
        <taxon>Nocardiopsidaceae</taxon>
        <taxon>Streptomonospora</taxon>
    </lineage>
</organism>
<evidence type="ECO:0000259" key="3">
    <source>
        <dbReference type="PROSITE" id="PS50206"/>
    </source>
</evidence>
<dbReference type="CDD" id="cd01448">
    <property type="entry name" value="TST_Repeat_1"/>
    <property type="match status" value="1"/>
</dbReference>
<dbReference type="InterPro" id="IPR045078">
    <property type="entry name" value="TST/MPST-like"/>
</dbReference>
<keyword evidence="1 4" id="KW-0808">Transferase</keyword>
<dbReference type="EMBL" id="JAVREK010000024">
    <property type="protein sequence ID" value="MDT0304403.1"/>
    <property type="molecule type" value="Genomic_DNA"/>
</dbReference>
<name>A0ABU2KZG4_9ACTN</name>
<dbReference type="Gene3D" id="3.40.250.10">
    <property type="entry name" value="Rhodanese-like domain"/>
    <property type="match status" value="2"/>
</dbReference>
<proteinExistence type="predicted"/>
<keyword evidence="5" id="KW-1185">Reference proteome</keyword>
<dbReference type="PROSITE" id="PS50206">
    <property type="entry name" value="RHODANESE_3"/>
    <property type="match status" value="2"/>
</dbReference>
<dbReference type="SUPFAM" id="SSF52821">
    <property type="entry name" value="Rhodanese/Cell cycle control phosphatase"/>
    <property type="match status" value="2"/>
</dbReference>
<dbReference type="CDD" id="cd01449">
    <property type="entry name" value="TST_Repeat_2"/>
    <property type="match status" value="1"/>
</dbReference>
<evidence type="ECO:0000313" key="4">
    <source>
        <dbReference type="EMBL" id="MDT0304403.1"/>
    </source>
</evidence>
<accession>A0ABU2KZG4</accession>